<dbReference type="Pfam" id="PF07677">
    <property type="entry name" value="A2M_recep"/>
    <property type="match status" value="1"/>
</dbReference>
<dbReference type="InterPro" id="IPR009048">
    <property type="entry name" value="A-macroglobulin_rcpt-bd"/>
</dbReference>
<gene>
    <name evidence="7" type="ORF">LARSCL_LOCUS15058</name>
</gene>
<evidence type="ECO:0000259" key="6">
    <source>
        <dbReference type="SMART" id="SM01361"/>
    </source>
</evidence>
<dbReference type="SUPFAM" id="SSF57424">
    <property type="entry name" value="LDL receptor-like module"/>
    <property type="match status" value="1"/>
</dbReference>
<dbReference type="InterPro" id="IPR050473">
    <property type="entry name" value="A2M/Complement_sys"/>
</dbReference>
<name>A0AAV2AV11_9ARAC</name>
<keyword evidence="8" id="KW-1185">Reference proteome</keyword>
<proteinExistence type="predicted"/>
<evidence type="ECO:0008006" key="9">
    <source>
        <dbReference type="Google" id="ProtNLM"/>
    </source>
</evidence>
<protein>
    <recommendedName>
        <fullName evidence="9">CD109 antigen</fullName>
    </recommendedName>
</protein>
<evidence type="ECO:0000259" key="5">
    <source>
        <dbReference type="SMART" id="SM01360"/>
    </source>
</evidence>
<dbReference type="SMART" id="SM01361">
    <property type="entry name" value="A2M_recep"/>
    <property type="match status" value="1"/>
</dbReference>
<dbReference type="Proteomes" id="UP001497382">
    <property type="component" value="Unassembled WGS sequence"/>
</dbReference>
<dbReference type="GO" id="GO:0004866">
    <property type="term" value="F:endopeptidase inhibitor activity"/>
    <property type="evidence" value="ECO:0007669"/>
    <property type="project" value="InterPro"/>
</dbReference>
<dbReference type="InterPro" id="IPR011625">
    <property type="entry name" value="A2M_N_BRD"/>
</dbReference>
<dbReference type="GO" id="GO:0005615">
    <property type="term" value="C:extracellular space"/>
    <property type="evidence" value="ECO:0007669"/>
    <property type="project" value="InterPro"/>
</dbReference>
<dbReference type="Pfam" id="PF07703">
    <property type="entry name" value="A2M_BRD"/>
    <property type="match status" value="1"/>
</dbReference>
<dbReference type="Gene3D" id="2.60.40.10">
    <property type="entry name" value="Immunoglobulins"/>
    <property type="match status" value="2"/>
</dbReference>
<dbReference type="Pfam" id="PF00057">
    <property type="entry name" value="Ldl_recept_a"/>
    <property type="match status" value="1"/>
</dbReference>
<dbReference type="Gene3D" id="1.50.10.20">
    <property type="match status" value="1"/>
</dbReference>
<feature type="signal peptide" evidence="3">
    <location>
        <begin position="1"/>
        <end position="31"/>
    </location>
</feature>
<evidence type="ECO:0000313" key="7">
    <source>
        <dbReference type="EMBL" id="CAL1287861.1"/>
    </source>
</evidence>
<sequence length="1596" mass="182337">MDTYSQSRRSAVRSVVCVVVIMCVCVQLCDSETRIFTAGQWDGTGEENEYYYANDRNAILGTPKYLVLASNIVRPGQVYRVCVSILESGTPLVVRASLHRDGEQVVGATELADPYQVTTLLMQVPFNAIPGAYRLKVEGHREGNLGGSEFINETLVGFSERFLTILIQTNQLVYNLEQMMYIRIILLTTELKPFTEPIDVYIVDSRGVVMKRWVSVYPLLGIVNLEFELPYDYPEGWWIIRAVALGQTEETRVLMERWFSHRFDVNVGTDAFILNTDEYLEGQILANYTSVATVTGNLTLKTFLRPLGKYKDLGTDFKDRYLEEYVDVFHGTYDFGIPLSELRNMASPVPLENCEIEVQATVGERFYDFAVFAYGRIRVVNSTISLRFLGTNPQVFKPGMPFKTHVAVSYSDLVPLPEEKLMSSNVIINPVAYTTNGRRDLEQQVLPFHIDGVSAIVIDAPKNAEKIVIRAYYEDMHDPDARSRAELTILPMYNRKDRYIHVSTSTKRAQAGEYAVFHVWTNFHLKSFNYLVIAKGIIVQSGTEKVMGMIHSITTFSVPVSPEMAPVFHMVVYHISKDGEVFTDSVILPVDAINKRKFVLDVNMKQERSGNLIELIPRLTSESNIGIWGFDSDHISTHGRQQLTVTSIYEAMYAFEKDYVKFDRAFWRHRDGSPEKISYYVTHNSARDTKNSFETSNLIAFTNLVLSEMPNFCNESYGLSSCLSGQCYPTQKRCDGIRDCDDGTDEGSCFQMQLNEDKDLFEFYLYRRNRQNAFFDATAGNFAWKNKIIGEDQEEYVSTISPKGPSAYALNAIGMNKIYGLHILPEYIIFDSTKPFFILVEGPEEAALGEQIGLRVTVINYQFIEIKAEIILLASDDYRFVEVGPLGIVSSYNPKTSDGEHQHLIYVKPVSHMIVHVPIVATRIGEIEVNIIGRTQVAKDIATMTIQINSDGVPVNLHTSLLLDMRNEAYLMRYLELNVTEDPIITFQQIYRHYIFGSPKASVSVIGDVVGAPFPIDPRSPIGLKALRVADMVKSGEHIMFDFAYTLYTLHYLRLTNQLRPDTMRGMLEYLNKAYVYQSVFYKNGAYTMFKGEEPSVWLTAYCARMFHLAMYSDWENYLYIDPEIITRSMEYILRYQTREGSFYETSNKPWNRKLDIMGDRGTAHQNISLTAHVLITLTSVSDLSGDIRIEISNAKNRAVQYLERRLPQLQDPYQVALVTYALLEAGSVDAEVGFNKLDSMKREKEGMVYWSPEPISSSDVLYQNQRPFTLPRLPNKYDSVAVEATAYALLVYVRYNGVIIDQIVKWLNTMRTTDQGFMASQDTLVATQALIEYSFRTHVRDITNMKVSVESSSNPGTIHSMSLTSDNLAEARQVPIGPYVWGHAEVVAQGSGLSILQLDVQYNVDKEFLLIQPPVPSFDLNVRGYFHGRNKSHMNVKSCARWTYTDESPTSGVAVIEITLPTGYYMHKPDMDKYIYSRQVPRLQRGRVHPKSAVFMFDYLDTSWLCVNFTVQRWFPVANITRFLKARVYDYYIPERYKEIIYEDFDLYVLNVCEVCGSYQCPYCPYFSFAYRINAEWLILLLIIMTGKILMRRIS</sequence>
<feature type="disulfide bond" evidence="2">
    <location>
        <begin position="734"/>
        <end position="749"/>
    </location>
</feature>
<dbReference type="InterPro" id="IPR013783">
    <property type="entry name" value="Ig-like_fold"/>
</dbReference>
<dbReference type="Gene3D" id="2.60.40.690">
    <property type="entry name" value="Alpha-macroglobulin, receptor-binding domain"/>
    <property type="match status" value="1"/>
</dbReference>
<evidence type="ECO:0000313" key="8">
    <source>
        <dbReference type="Proteomes" id="UP001497382"/>
    </source>
</evidence>
<dbReference type="InterPro" id="IPR002172">
    <property type="entry name" value="LDrepeatLR_classA_rpt"/>
</dbReference>
<dbReference type="EMBL" id="CAXIEN010000223">
    <property type="protein sequence ID" value="CAL1287861.1"/>
    <property type="molecule type" value="Genomic_DNA"/>
</dbReference>
<dbReference type="SUPFAM" id="SSF48239">
    <property type="entry name" value="Terpenoid cyclases/Protein prenyltransferases"/>
    <property type="match status" value="1"/>
</dbReference>
<dbReference type="SMART" id="SM00192">
    <property type="entry name" value="LDLa"/>
    <property type="match status" value="1"/>
</dbReference>
<feature type="domain" description="Alpha-2-macroglobulin bait region" evidence="4">
    <location>
        <begin position="500"/>
        <end position="631"/>
    </location>
</feature>
<dbReference type="Gene3D" id="4.10.400.10">
    <property type="entry name" value="Low-density Lipoprotein Receptor"/>
    <property type="match status" value="1"/>
</dbReference>
<dbReference type="Gene3D" id="2.60.40.2950">
    <property type="match status" value="1"/>
</dbReference>
<dbReference type="CDD" id="cd00112">
    <property type="entry name" value="LDLa"/>
    <property type="match status" value="1"/>
</dbReference>
<evidence type="ECO:0000259" key="4">
    <source>
        <dbReference type="SMART" id="SM01359"/>
    </source>
</evidence>
<accession>A0AAV2AV11</accession>
<feature type="domain" description="Alpha-2-macroglobulin" evidence="5">
    <location>
        <begin position="781"/>
        <end position="872"/>
    </location>
</feature>
<organism evidence="7 8">
    <name type="scientific">Larinioides sclopetarius</name>
    <dbReference type="NCBI Taxonomy" id="280406"/>
    <lineage>
        <taxon>Eukaryota</taxon>
        <taxon>Metazoa</taxon>
        <taxon>Ecdysozoa</taxon>
        <taxon>Arthropoda</taxon>
        <taxon>Chelicerata</taxon>
        <taxon>Arachnida</taxon>
        <taxon>Araneae</taxon>
        <taxon>Araneomorphae</taxon>
        <taxon>Entelegynae</taxon>
        <taxon>Araneoidea</taxon>
        <taxon>Araneidae</taxon>
        <taxon>Larinioides</taxon>
    </lineage>
</organism>
<evidence type="ECO:0000256" key="3">
    <source>
        <dbReference type="SAM" id="SignalP"/>
    </source>
</evidence>
<dbReference type="PROSITE" id="PS50068">
    <property type="entry name" value="LDLRA_2"/>
    <property type="match status" value="1"/>
</dbReference>
<dbReference type="InterPro" id="IPR001599">
    <property type="entry name" value="Macroglobln_a2"/>
</dbReference>
<dbReference type="Pfam" id="PF07678">
    <property type="entry name" value="TED_complement"/>
    <property type="match status" value="1"/>
</dbReference>
<keyword evidence="3" id="KW-0732">Signal</keyword>
<keyword evidence="1 2" id="KW-1015">Disulfide bond</keyword>
<evidence type="ECO:0000256" key="1">
    <source>
        <dbReference type="ARBA" id="ARBA00023157"/>
    </source>
</evidence>
<dbReference type="SUPFAM" id="SSF49410">
    <property type="entry name" value="Alpha-macroglobulin receptor domain"/>
    <property type="match status" value="1"/>
</dbReference>
<dbReference type="InterPro" id="IPR036055">
    <property type="entry name" value="LDL_receptor-like_sf"/>
</dbReference>
<evidence type="ECO:0000256" key="2">
    <source>
        <dbReference type="PROSITE-ProRule" id="PRU00124"/>
    </source>
</evidence>
<dbReference type="InterPro" id="IPR008930">
    <property type="entry name" value="Terpenoid_cyclase/PrenylTrfase"/>
</dbReference>
<feature type="disulfide bond" evidence="2">
    <location>
        <begin position="722"/>
        <end position="740"/>
    </location>
</feature>
<comment type="caution">
    <text evidence="2">Lacks conserved residue(s) required for the propagation of feature annotation.</text>
</comment>
<reference evidence="7 8" key="1">
    <citation type="submission" date="2024-04" db="EMBL/GenBank/DDBJ databases">
        <authorList>
            <person name="Rising A."/>
            <person name="Reimegard J."/>
            <person name="Sonavane S."/>
            <person name="Akerstrom W."/>
            <person name="Nylinder S."/>
            <person name="Hedman E."/>
            <person name="Kallberg Y."/>
        </authorList>
    </citation>
    <scope>NUCLEOTIDE SEQUENCE [LARGE SCALE GENOMIC DNA]</scope>
</reference>
<dbReference type="InterPro" id="IPR011626">
    <property type="entry name" value="Alpha-macroglobulin_TED"/>
</dbReference>
<comment type="caution">
    <text evidence="7">The sequence shown here is derived from an EMBL/GenBank/DDBJ whole genome shotgun (WGS) entry which is preliminary data.</text>
</comment>
<dbReference type="Gene3D" id="2.60.40.1930">
    <property type="match status" value="2"/>
</dbReference>
<dbReference type="SMART" id="SM01360">
    <property type="entry name" value="A2M"/>
    <property type="match status" value="1"/>
</dbReference>
<feature type="chain" id="PRO_5043359809" description="CD109 antigen" evidence="3">
    <location>
        <begin position="32"/>
        <end position="1596"/>
    </location>
</feature>
<dbReference type="InterPro" id="IPR036595">
    <property type="entry name" value="A-macroglobulin_rcpt-bd_sf"/>
</dbReference>
<dbReference type="PANTHER" id="PTHR11412:SF146">
    <property type="entry name" value="CD109 ANTIGEN"/>
    <property type="match status" value="1"/>
</dbReference>
<dbReference type="PANTHER" id="PTHR11412">
    <property type="entry name" value="MACROGLOBULIN / COMPLEMENT"/>
    <property type="match status" value="1"/>
</dbReference>
<dbReference type="Pfam" id="PF00207">
    <property type="entry name" value="A2M"/>
    <property type="match status" value="1"/>
</dbReference>
<dbReference type="SMART" id="SM01359">
    <property type="entry name" value="A2M_N_2"/>
    <property type="match status" value="1"/>
</dbReference>
<feature type="domain" description="Alpha-macroglobulin receptor-binding" evidence="6">
    <location>
        <begin position="1452"/>
        <end position="1543"/>
    </location>
</feature>